<dbReference type="Proteomes" id="UP001204524">
    <property type="component" value="Unassembled WGS sequence"/>
</dbReference>
<organism evidence="1 2">
    <name type="scientific">Nocardioides pinisoli</name>
    <dbReference type="NCBI Taxonomy" id="2950279"/>
    <lineage>
        <taxon>Bacteria</taxon>
        <taxon>Bacillati</taxon>
        <taxon>Actinomycetota</taxon>
        <taxon>Actinomycetes</taxon>
        <taxon>Propionibacteriales</taxon>
        <taxon>Nocardioidaceae</taxon>
        <taxon>Nocardioides</taxon>
    </lineage>
</organism>
<protein>
    <recommendedName>
        <fullName evidence="3">Nuclear transport factor 2 family protein</fullName>
    </recommendedName>
</protein>
<dbReference type="PROSITE" id="PS51257">
    <property type="entry name" value="PROKAR_LIPOPROTEIN"/>
    <property type="match status" value="1"/>
</dbReference>
<dbReference type="EMBL" id="JANARS010000005">
    <property type="protein sequence ID" value="MCP3422514.1"/>
    <property type="molecule type" value="Genomic_DNA"/>
</dbReference>
<reference evidence="1 2" key="1">
    <citation type="submission" date="2022-06" db="EMBL/GenBank/DDBJ databases">
        <authorList>
            <person name="So Y."/>
        </authorList>
    </citation>
    <scope>NUCLEOTIDE SEQUENCE [LARGE SCALE GENOMIC DNA]</scope>
    <source>
        <strain evidence="1 2">STR3</strain>
    </source>
</reference>
<comment type="caution">
    <text evidence="1">The sequence shown here is derived from an EMBL/GenBank/DDBJ whole genome shotgun (WGS) entry which is preliminary data.</text>
</comment>
<evidence type="ECO:0000313" key="2">
    <source>
        <dbReference type="Proteomes" id="UP001204524"/>
    </source>
</evidence>
<accession>A0ABT1KYT5</accession>
<proteinExistence type="predicted"/>
<dbReference type="RefSeq" id="WP_254181719.1">
    <property type="nucleotide sequence ID" value="NZ_JANARS010000005.1"/>
</dbReference>
<sequence length="204" mass="21682">MGHTCRVGWTARVGVAVAVAALVAGCSTGDRPDDDRTPSAESAALRVQTVTGAERLDEATRTEIEQAVGDVLSDYVVEAFLGDFPRQEFVRAFESFTSVAARKATRDIDLLTAATVRDATAVRATELDARLSFLDRAGVVHGGTAAVHFTFEATMEDGSTRPLALDGRFLLEAVAEDEWSIFGYDVTFDDGDQSPAEAESGSAS</sequence>
<name>A0ABT1KYT5_9ACTN</name>
<gene>
    <name evidence="1" type="ORF">NCI01_11965</name>
</gene>
<keyword evidence="2" id="KW-1185">Reference proteome</keyword>
<evidence type="ECO:0008006" key="3">
    <source>
        <dbReference type="Google" id="ProtNLM"/>
    </source>
</evidence>
<evidence type="ECO:0000313" key="1">
    <source>
        <dbReference type="EMBL" id="MCP3422514.1"/>
    </source>
</evidence>